<dbReference type="InterPro" id="IPR029058">
    <property type="entry name" value="AB_hydrolase_fold"/>
</dbReference>
<accession>A0A291QJU7</accession>
<dbReference type="Gene3D" id="3.40.50.1820">
    <property type="entry name" value="alpha/beta hydrolase"/>
    <property type="match status" value="1"/>
</dbReference>
<protein>
    <submittedName>
        <fullName evidence="2">Hydrolase, putative</fullName>
    </submittedName>
</protein>
<dbReference type="Pfam" id="PF12697">
    <property type="entry name" value="Abhydrolase_6"/>
    <property type="match status" value="1"/>
</dbReference>
<gene>
    <name evidence="2" type="ORF">KY5_6726</name>
</gene>
<reference evidence="2 3" key="1">
    <citation type="submission" date="2017-08" db="EMBL/GenBank/DDBJ databases">
        <title>Complete Genome Sequence of Streptomyces formicae KY5, the formicamycin producer.</title>
        <authorList>
            <person name="Holmes N.A."/>
            <person name="Devine R."/>
            <person name="Qin Z."/>
            <person name="Seipke R.F."/>
            <person name="Wilkinson B."/>
            <person name="Hutchings M.I."/>
        </authorList>
    </citation>
    <scope>NUCLEOTIDE SEQUENCE [LARGE SCALE GENOMIC DNA]</scope>
    <source>
        <strain evidence="2 3">KY5</strain>
    </source>
</reference>
<dbReference type="InterPro" id="IPR000073">
    <property type="entry name" value="AB_hydrolase_1"/>
</dbReference>
<evidence type="ECO:0000259" key="1">
    <source>
        <dbReference type="Pfam" id="PF12697"/>
    </source>
</evidence>
<dbReference type="EMBL" id="CP022685">
    <property type="protein sequence ID" value="ATL31744.1"/>
    <property type="molecule type" value="Genomic_DNA"/>
</dbReference>
<dbReference type="RefSeq" id="WP_234362999.1">
    <property type="nucleotide sequence ID" value="NZ_CP022685.1"/>
</dbReference>
<dbReference type="GO" id="GO:0016787">
    <property type="term" value="F:hydrolase activity"/>
    <property type="evidence" value="ECO:0007669"/>
    <property type="project" value="UniProtKB-KW"/>
</dbReference>
<evidence type="ECO:0000313" key="3">
    <source>
        <dbReference type="Proteomes" id="UP000221011"/>
    </source>
</evidence>
<organism evidence="2 3">
    <name type="scientific">Streptomyces formicae</name>
    <dbReference type="NCBI Taxonomy" id="1616117"/>
    <lineage>
        <taxon>Bacteria</taxon>
        <taxon>Bacillati</taxon>
        <taxon>Actinomycetota</taxon>
        <taxon>Actinomycetes</taxon>
        <taxon>Kitasatosporales</taxon>
        <taxon>Streptomycetaceae</taxon>
        <taxon>Streptomyces</taxon>
    </lineage>
</organism>
<keyword evidence="3" id="KW-1185">Reference proteome</keyword>
<dbReference type="Proteomes" id="UP000221011">
    <property type="component" value="Chromosome"/>
</dbReference>
<feature type="domain" description="AB hydrolase-1" evidence="1">
    <location>
        <begin position="75"/>
        <end position="243"/>
    </location>
</feature>
<name>A0A291QJU7_9ACTN</name>
<proteinExistence type="predicted"/>
<evidence type="ECO:0000313" key="2">
    <source>
        <dbReference type="EMBL" id="ATL31744.1"/>
    </source>
</evidence>
<sequence length="281" mass="30687">MSRAELVVGGLLNAVARPAPVLAGRLAFGLFCHPVRRGKVLPAERAAHERAVTEELSVNGKLVRVYRWGTGERPVLMLHGWQSRASRYAAFVPHLEALGLSPVSFDAPGHGSSGGRSTTILEYREIIGGLQRRYGAFHSVVAHSLGATSMLLALRGDVRAGRLVTVAAVKDFGHFPDEFARILGLRNGLREDLRDRIEHRLFAEVADPWALFDATRGPEEIDVPMRIIHDTDDDMVPVAQAHALKDAYGEQAELVITAGLGRRKILGEPEIVASAMEFIAR</sequence>
<dbReference type="SUPFAM" id="SSF53474">
    <property type="entry name" value="alpha/beta-Hydrolases"/>
    <property type="match status" value="1"/>
</dbReference>
<dbReference type="KEGG" id="sfk:KY5_6726"/>
<keyword evidence="2" id="KW-0378">Hydrolase</keyword>
<dbReference type="AlphaFoldDB" id="A0A291QJU7"/>